<comment type="subcellular location">
    <subcellularLocation>
        <location evidence="16 17">Host cytoplasm</location>
    </subcellularLocation>
    <subcellularLocation>
        <location evidence="16 17">Host nucleus</location>
    </subcellularLocation>
</comment>
<sequence>METSLPSNLVDLCSKLQTTFFDLTLKCIFCRFKLSFLDLAGFHQKRLCVIWRENEPFGCCCKCLRLTAAFERENYSCCSVTGPGICSLLNKPLTDITVRCIYCFALLDVIEKFEHYYCEKKFFLVRGHWRGCCRNCYSYEG</sequence>
<gene>
    <name evidence="16" type="primary">E6</name>
</gene>
<protein>
    <recommendedName>
        <fullName evidence="16 17">Protein E6</fullName>
    </recommendedName>
</protein>
<evidence type="ECO:0000256" key="16">
    <source>
        <dbReference type="HAMAP-Rule" id="MF_04006"/>
    </source>
</evidence>
<dbReference type="EMBL" id="MH777245">
    <property type="protein sequence ID" value="AYA94808.1"/>
    <property type="molecule type" value="Genomic_DNA"/>
</dbReference>
<evidence type="ECO:0000256" key="12">
    <source>
        <dbReference type="ARBA" id="ARBA00023163"/>
    </source>
</evidence>
<feature type="zinc finger region" evidence="16">
    <location>
        <begin position="100"/>
        <end position="136"/>
    </location>
</feature>
<evidence type="ECO:0000256" key="10">
    <source>
        <dbReference type="ARBA" id="ARBA00023125"/>
    </source>
</evidence>
<keyword evidence="4 16" id="KW-0945">Host-virus interaction</keyword>
<keyword evidence="10 16" id="KW-0238">DNA-binding</keyword>
<name>A0A385PM95_9PAPI</name>
<dbReference type="InterPro" id="IPR001334">
    <property type="entry name" value="E6"/>
</dbReference>
<dbReference type="InterPro" id="IPR038575">
    <property type="entry name" value="E6_sf"/>
</dbReference>
<dbReference type="GO" id="GO:0052170">
    <property type="term" value="P:symbiont-mediated suppression of host innate immune response"/>
    <property type="evidence" value="ECO:0007669"/>
    <property type="project" value="UniProtKB-KW"/>
</dbReference>
<keyword evidence="12 16" id="KW-0804">Transcription</keyword>
<dbReference type="GO" id="GO:0039648">
    <property type="term" value="P:symbiont-mediated perturbation of host ubiquitin-like protein modification"/>
    <property type="evidence" value="ECO:0007669"/>
    <property type="project" value="UniProtKB-UniRule"/>
</dbReference>
<evidence type="ECO:0000256" key="15">
    <source>
        <dbReference type="ARBA" id="ARBA00023323"/>
    </source>
</evidence>
<comment type="similarity">
    <text evidence="1 16 17">Belongs to the papillomaviridae E6 protein family.</text>
</comment>
<evidence type="ECO:0000256" key="4">
    <source>
        <dbReference type="ARBA" id="ARBA00022581"/>
    </source>
</evidence>
<reference evidence="18" key="1">
    <citation type="journal article" date="2018" name="Nat. Med.">
        <title>Expanded skin virome in DOCK8-deficient patients.</title>
        <authorList>
            <consortium name="NISC Comparative Sequencing Program"/>
            <person name="Tirosh O."/>
            <person name="Conlan S."/>
            <person name="Deming C."/>
            <person name="Lee-Lin S.Q."/>
            <person name="Huang X."/>
            <person name="Su H.C."/>
            <person name="Freeman A.F."/>
            <person name="Segre J.A."/>
            <person name="Kong H.H."/>
        </authorList>
    </citation>
    <scope>NUCLEOTIDE SEQUENCE</scope>
    <source>
        <strain evidence="18">HPV-mSK_103</strain>
    </source>
</reference>
<dbReference type="GO" id="GO:0042025">
    <property type="term" value="C:host cell nucleus"/>
    <property type="evidence" value="ECO:0007669"/>
    <property type="project" value="UniProtKB-SubCell"/>
</dbReference>
<keyword evidence="7 16" id="KW-0863">Zinc-finger</keyword>
<keyword evidence="15 16" id="KW-1119">Modulation of host cell apoptosis by virus</keyword>
<evidence type="ECO:0000256" key="14">
    <source>
        <dbReference type="ARBA" id="ARBA00023280"/>
    </source>
</evidence>
<evidence type="ECO:0000256" key="11">
    <source>
        <dbReference type="ARBA" id="ARBA00023159"/>
    </source>
</evidence>
<keyword evidence="3 16" id="KW-1048">Host nucleus</keyword>
<dbReference type="GO" id="GO:0039502">
    <property type="term" value="P:symbiont-mediated suppression of host type I interferon-mediated signaling pathway"/>
    <property type="evidence" value="ECO:0007669"/>
    <property type="project" value="UniProtKB-UniRule"/>
</dbReference>
<keyword evidence="13 16" id="KW-1035">Host cytoplasm</keyword>
<evidence type="ECO:0000256" key="8">
    <source>
        <dbReference type="ARBA" id="ARBA00022833"/>
    </source>
</evidence>
<keyword evidence="11 16" id="KW-0010">Activator</keyword>
<dbReference type="GO" id="GO:0006351">
    <property type="term" value="P:DNA-templated transcription"/>
    <property type="evidence" value="ECO:0007669"/>
    <property type="project" value="UniProtKB-UniRule"/>
</dbReference>
<keyword evidence="2 16" id="KW-0244">Early protein</keyword>
<feature type="zinc finger region" evidence="16">
    <location>
        <begin position="27"/>
        <end position="63"/>
    </location>
</feature>
<dbReference type="GO" id="GO:0052150">
    <property type="term" value="P:symbiont-mediated perturbation of host apoptosis"/>
    <property type="evidence" value="ECO:0007669"/>
    <property type="project" value="UniProtKB-KW"/>
</dbReference>
<proteinExistence type="inferred from homology"/>
<keyword evidence="14 16" id="KW-0899">Viral immunoevasion</keyword>
<keyword evidence="6 16" id="KW-0479">Metal-binding</keyword>
<comment type="subunit">
    <text evidence="16">Forms homodimers. Interacts with ubiquitin-protein ligase UBE3A/E6-AP; this interaction stimulates UBE3A ubiquitin activity. Interacts with host BAK1.</text>
</comment>
<evidence type="ECO:0000256" key="1">
    <source>
        <dbReference type="ARBA" id="ARBA00006346"/>
    </source>
</evidence>
<evidence type="ECO:0000256" key="5">
    <source>
        <dbReference type="ARBA" id="ARBA00022632"/>
    </source>
</evidence>
<dbReference type="GO" id="GO:0008270">
    <property type="term" value="F:zinc ion binding"/>
    <property type="evidence" value="ECO:0007669"/>
    <property type="project" value="UniProtKB-KW"/>
</dbReference>
<evidence type="ECO:0000256" key="6">
    <source>
        <dbReference type="ARBA" id="ARBA00022723"/>
    </source>
</evidence>
<evidence type="ECO:0000256" key="17">
    <source>
        <dbReference type="RuleBase" id="RU363123"/>
    </source>
</evidence>
<evidence type="ECO:0000256" key="7">
    <source>
        <dbReference type="ARBA" id="ARBA00022771"/>
    </source>
</evidence>
<keyword evidence="8 16" id="KW-0862">Zinc</keyword>
<dbReference type="SUPFAM" id="SSF161229">
    <property type="entry name" value="E6 C-terminal domain-like"/>
    <property type="match status" value="2"/>
</dbReference>
<keyword evidence="9 16" id="KW-0805">Transcription regulation</keyword>
<dbReference type="GO" id="GO:0003677">
    <property type="term" value="F:DNA binding"/>
    <property type="evidence" value="ECO:0007669"/>
    <property type="project" value="UniProtKB-UniRule"/>
</dbReference>
<dbReference type="Pfam" id="PF00518">
    <property type="entry name" value="E6"/>
    <property type="match status" value="1"/>
</dbReference>
<dbReference type="GO" id="GO:0006355">
    <property type="term" value="P:regulation of DNA-templated transcription"/>
    <property type="evidence" value="ECO:0007669"/>
    <property type="project" value="UniProtKB-UniRule"/>
</dbReference>
<evidence type="ECO:0000256" key="2">
    <source>
        <dbReference type="ARBA" id="ARBA00022518"/>
    </source>
</evidence>
<comment type="caution">
    <text evidence="16">Lacks conserved residue(s) required for the propagation of feature annotation.</text>
</comment>
<keyword evidence="5 16" id="KW-1090">Inhibition of host innate immune response by virus</keyword>
<evidence type="ECO:0000256" key="9">
    <source>
        <dbReference type="ARBA" id="ARBA00023015"/>
    </source>
</evidence>
<evidence type="ECO:0000256" key="3">
    <source>
        <dbReference type="ARBA" id="ARBA00022562"/>
    </source>
</evidence>
<dbReference type="HAMAP" id="MF_04006">
    <property type="entry name" value="HPV_E6"/>
    <property type="match status" value="1"/>
</dbReference>
<dbReference type="Gene3D" id="3.30.240.40">
    <property type="entry name" value="E6 early regulatory protein"/>
    <property type="match status" value="2"/>
</dbReference>
<organism evidence="18">
    <name type="scientific">Human papillomavirus</name>
    <dbReference type="NCBI Taxonomy" id="10566"/>
    <lineage>
        <taxon>Viruses</taxon>
        <taxon>Monodnaviria</taxon>
        <taxon>Shotokuvirae</taxon>
        <taxon>Cossaviricota</taxon>
        <taxon>Papovaviricetes</taxon>
        <taxon>Zurhausenvirales</taxon>
        <taxon>Papillomaviridae</taxon>
    </lineage>
</organism>
<evidence type="ECO:0000256" key="13">
    <source>
        <dbReference type="ARBA" id="ARBA00023200"/>
    </source>
</evidence>
<accession>A0A385PM95</accession>
<evidence type="ECO:0000313" key="18">
    <source>
        <dbReference type="EMBL" id="AYA94808.1"/>
    </source>
</evidence>
<dbReference type="GO" id="GO:0030430">
    <property type="term" value="C:host cell cytoplasm"/>
    <property type="evidence" value="ECO:0007669"/>
    <property type="project" value="UniProtKB-SubCell"/>
</dbReference>
<comment type="function">
    <text evidence="16">Plays a major role in the induction and maintenance of cellular transformation. E6 associates with host UBE3A/E6-AP ubiquitin-protein ligase and modulates its activity. Protects host keratinocytes from apoptosis by mediating the degradation of host BAK1. May also inhibit host immune response.</text>
</comment>